<keyword evidence="3" id="KW-0560">Oxidoreductase</keyword>
<comment type="caution">
    <text evidence="5">The sequence shown here is derived from an EMBL/GenBank/DDBJ whole genome shotgun (WGS) entry which is preliminary data.</text>
</comment>
<dbReference type="Proteomes" id="UP000220102">
    <property type="component" value="Unassembled WGS sequence"/>
</dbReference>
<dbReference type="OrthoDB" id="21665at2"/>
<dbReference type="InterPro" id="IPR007803">
    <property type="entry name" value="Asp/Arg/Pro-Hydrxlase"/>
</dbReference>
<dbReference type="EMBL" id="PDEQ01000014">
    <property type="protein sequence ID" value="PEN10391.1"/>
    <property type="molecule type" value="Genomic_DNA"/>
</dbReference>
<dbReference type="Gene3D" id="2.60.120.330">
    <property type="entry name" value="B-lactam Antibiotic, Isopenicillin N Synthase, Chain"/>
    <property type="match status" value="1"/>
</dbReference>
<evidence type="ECO:0000259" key="4">
    <source>
        <dbReference type="Pfam" id="PF05118"/>
    </source>
</evidence>
<comment type="similarity">
    <text evidence="1">Belongs to the aspartyl/asparaginyl beta-hydroxylase family.</text>
</comment>
<evidence type="ECO:0000256" key="3">
    <source>
        <dbReference type="ARBA" id="ARBA00023002"/>
    </source>
</evidence>
<organism evidence="5 6">
    <name type="scientific">Longibacter salinarum</name>
    <dbReference type="NCBI Taxonomy" id="1850348"/>
    <lineage>
        <taxon>Bacteria</taxon>
        <taxon>Pseudomonadati</taxon>
        <taxon>Rhodothermota</taxon>
        <taxon>Rhodothermia</taxon>
        <taxon>Rhodothermales</taxon>
        <taxon>Salisaetaceae</taxon>
        <taxon>Longibacter</taxon>
    </lineage>
</organism>
<gene>
    <name evidence="5" type="ORF">CRI94_17200</name>
</gene>
<dbReference type="PANTHER" id="PTHR46332">
    <property type="entry name" value="ASPARTATE BETA-HYDROXYLASE DOMAIN-CONTAINING PROTEIN 2"/>
    <property type="match status" value="1"/>
</dbReference>
<evidence type="ECO:0000313" key="5">
    <source>
        <dbReference type="EMBL" id="PEN10391.1"/>
    </source>
</evidence>
<protein>
    <submittedName>
        <fullName evidence="5">Aspartyl beta-hydroxylase</fullName>
    </submittedName>
</protein>
<keyword evidence="2" id="KW-0223">Dioxygenase</keyword>
<sequence length="265" mass="30679">MNHDNTLQNSEFVDRKDSLSKKLRYGAIHALDWVYGRASLVGDMPIHDNSTFPWARDLEKEWTTIRDEVEPLLKHRDALPSFHDIAEDASTISQDDMWKTFFLYGYGEKAEENCKRCPRTTELVEQIPGMTTAFFSILSPGKHIPAHRGPYKGVLRYHLGLKVPEPAKKCRIRVDDQIAHWNEGESLIFDDTYNHEVWNETTGERAILFVDFKRPMSTPISQINDLVMELLRRTSVVQEARKNQAHWNERLEQAEQGAESETVEP</sequence>
<reference evidence="5 6" key="1">
    <citation type="submission" date="2017-10" db="EMBL/GenBank/DDBJ databases">
        <title>Draft genome of Longibacter Salinarum.</title>
        <authorList>
            <person name="Goh K.M."/>
            <person name="Shamsir M.S."/>
            <person name="Lim S.W."/>
        </authorList>
    </citation>
    <scope>NUCLEOTIDE SEQUENCE [LARGE SCALE GENOMIC DNA]</scope>
    <source>
        <strain evidence="5 6">KCTC 52045</strain>
    </source>
</reference>
<dbReference type="GO" id="GO:0051213">
    <property type="term" value="F:dioxygenase activity"/>
    <property type="evidence" value="ECO:0007669"/>
    <property type="project" value="UniProtKB-KW"/>
</dbReference>
<keyword evidence="6" id="KW-1185">Reference proteome</keyword>
<dbReference type="AlphaFoldDB" id="A0A2A8CT52"/>
<dbReference type="PANTHER" id="PTHR46332:SF5">
    <property type="entry name" value="ASPARTATE BETA-HYDROXYLASE DOMAIN CONTAINING 2"/>
    <property type="match status" value="1"/>
</dbReference>
<dbReference type="Pfam" id="PF05118">
    <property type="entry name" value="Asp_Arg_Hydrox"/>
    <property type="match status" value="1"/>
</dbReference>
<dbReference type="SUPFAM" id="SSF51197">
    <property type="entry name" value="Clavaminate synthase-like"/>
    <property type="match status" value="1"/>
</dbReference>
<dbReference type="InterPro" id="IPR027443">
    <property type="entry name" value="IPNS-like_sf"/>
</dbReference>
<evidence type="ECO:0000256" key="1">
    <source>
        <dbReference type="ARBA" id="ARBA00007730"/>
    </source>
</evidence>
<proteinExistence type="inferred from homology"/>
<name>A0A2A8CT52_9BACT</name>
<dbReference type="RefSeq" id="WP_098079238.1">
    <property type="nucleotide sequence ID" value="NZ_PDEQ01000014.1"/>
</dbReference>
<evidence type="ECO:0000313" key="6">
    <source>
        <dbReference type="Proteomes" id="UP000220102"/>
    </source>
</evidence>
<feature type="domain" description="Aspartyl/asparaginy/proline hydroxylase" evidence="4">
    <location>
        <begin position="59"/>
        <end position="215"/>
    </location>
</feature>
<dbReference type="GO" id="GO:0016020">
    <property type="term" value="C:membrane"/>
    <property type="evidence" value="ECO:0007669"/>
    <property type="project" value="TreeGrafter"/>
</dbReference>
<accession>A0A2A8CT52</accession>
<dbReference type="InterPro" id="IPR051821">
    <property type="entry name" value="Asp/Asn_beta-hydroxylase"/>
</dbReference>
<evidence type="ECO:0000256" key="2">
    <source>
        <dbReference type="ARBA" id="ARBA00022964"/>
    </source>
</evidence>